<accession>A0A1S8WYW8</accession>
<dbReference type="GO" id="GO:0005694">
    <property type="term" value="C:chromosome"/>
    <property type="evidence" value="ECO:0007669"/>
    <property type="project" value="TreeGrafter"/>
</dbReference>
<dbReference type="SMART" id="SM00487">
    <property type="entry name" value="DEXDc"/>
    <property type="match status" value="1"/>
</dbReference>
<keyword evidence="7" id="KW-0238">DNA-binding</keyword>
<dbReference type="GO" id="GO:0043138">
    <property type="term" value="F:3'-5' DNA helicase activity"/>
    <property type="evidence" value="ECO:0007669"/>
    <property type="project" value="UniProtKB-EC"/>
</dbReference>
<dbReference type="Gene3D" id="1.10.10.10">
    <property type="entry name" value="Winged helix-like DNA-binding domain superfamily/Winged helix DNA-binding domain"/>
    <property type="match status" value="1"/>
</dbReference>
<dbReference type="PROSITE" id="PS51192">
    <property type="entry name" value="HELICASE_ATP_BIND_1"/>
    <property type="match status" value="1"/>
</dbReference>
<dbReference type="EMBL" id="KV893097">
    <property type="protein sequence ID" value="OON19722.1"/>
    <property type="molecule type" value="Genomic_DNA"/>
</dbReference>
<evidence type="ECO:0000259" key="13">
    <source>
        <dbReference type="PROSITE" id="PS51194"/>
    </source>
</evidence>
<keyword evidence="10" id="KW-0539">Nucleus</keyword>
<dbReference type="GO" id="GO:0005634">
    <property type="term" value="C:nucleus"/>
    <property type="evidence" value="ECO:0007669"/>
    <property type="project" value="UniProtKB-SubCell"/>
</dbReference>
<dbReference type="Pfam" id="PF16124">
    <property type="entry name" value="RecQ_Zn_bind"/>
    <property type="match status" value="1"/>
</dbReference>
<dbReference type="GO" id="GO:0005737">
    <property type="term" value="C:cytoplasm"/>
    <property type="evidence" value="ECO:0007669"/>
    <property type="project" value="TreeGrafter"/>
</dbReference>
<keyword evidence="11" id="KW-0175">Coiled coil</keyword>
<dbReference type="InterPro" id="IPR001650">
    <property type="entry name" value="Helicase_C-like"/>
</dbReference>
<feature type="domain" description="Helicase ATP-binding" evidence="12">
    <location>
        <begin position="110"/>
        <end position="302"/>
    </location>
</feature>
<dbReference type="GO" id="GO:0003677">
    <property type="term" value="F:DNA binding"/>
    <property type="evidence" value="ECO:0007669"/>
    <property type="project" value="UniProtKB-KW"/>
</dbReference>
<evidence type="ECO:0000256" key="4">
    <source>
        <dbReference type="ARBA" id="ARBA00022801"/>
    </source>
</evidence>
<keyword evidence="6 10" id="KW-0067">ATP-binding</keyword>
<dbReference type="SMART" id="SM00490">
    <property type="entry name" value="HELICc"/>
    <property type="match status" value="1"/>
</dbReference>
<evidence type="ECO:0000256" key="9">
    <source>
        <dbReference type="ARBA" id="ARBA00034617"/>
    </source>
</evidence>
<dbReference type="CDD" id="cd18794">
    <property type="entry name" value="SF2_C_RecQ"/>
    <property type="match status" value="1"/>
</dbReference>
<evidence type="ECO:0000313" key="14">
    <source>
        <dbReference type="EMBL" id="OON19722.1"/>
    </source>
</evidence>
<dbReference type="PROSITE" id="PS51194">
    <property type="entry name" value="HELICASE_CTER"/>
    <property type="match status" value="1"/>
</dbReference>
<evidence type="ECO:0000313" key="15">
    <source>
        <dbReference type="Proteomes" id="UP000243686"/>
    </source>
</evidence>
<comment type="catalytic activity">
    <reaction evidence="10">
        <text>ATP + H2O = ADP + phosphate + H(+)</text>
        <dbReference type="Rhea" id="RHEA:13065"/>
        <dbReference type="ChEBI" id="CHEBI:15377"/>
        <dbReference type="ChEBI" id="CHEBI:15378"/>
        <dbReference type="ChEBI" id="CHEBI:30616"/>
        <dbReference type="ChEBI" id="CHEBI:43474"/>
        <dbReference type="ChEBI" id="CHEBI:456216"/>
    </reaction>
</comment>
<dbReference type="Gene3D" id="3.40.50.300">
    <property type="entry name" value="P-loop containing nucleotide triphosphate hydrolases"/>
    <property type="match status" value="2"/>
</dbReference>
<dbReference type="Pfam" id="PF00271">
    <property type="entry name" value="Helicase_C"/>
    <property type="match status" value="1"/>
</dbReference>
<dbReference type="Pfam" id="PF00270">
    <property type="entry name" value="DEAD"/>
    <property type="match status" value="1"/>
</dbReference>
<dbReference type="EC" id="5.6.2.4" evidence="10"/>
<dbReference type="InterPro" id="IPR014001">
    <property type="entry name" value="Helicase_ATP-bd"/>
</dbReference>
<organism evidence="14 15">
    <name type="scientific">Opisthorchis viverrini</name>
    <name type="common">Southeast Asian liver fluke</name>
    <dbReference type="NCBI Taxonomy" id="6198"/>
    <lineage>
        <taxon>Eukaryota</taxon>
        <taxon>Metazoa</taxon>
        <taxon>Spiralia</taxon>
        <taxon>Lophotrochozoa</taxon>
        <taxon>Platyhelminthes</taxon>
        <taxon>Trematoda</taxon>
        <taxon>Digenea</taxon>
        <taxon>Opisthorchiida</taxon>
        <taxon>Opisthorchiata</taxon>
        <taxon>Opisthorchiidae</taxon>
        <taxon>Opisthorchis</taxon>
    </lineage>
</organism>
<evidence type="ECO:0000256" key="5">
    <source>
        <dbReference type="ARBA" id="ARBA00022806"/>
    </source>
</evidence>
<dbReference type="AlphaFoldDB" id="A0A1S8WYW8"/>
<dbReference type="SUPFAM" id="SSF52540">
    <property type="entry name" value="P-loop containing nucleoside triphosphate hydrolases"/>
    <property type="match status" value="1"/>
</dbReference>
<protein>
    <recommendedName>
        <fullName evidence="10">ATP-dependent DNA helicase</fullName>
        <ecNumber evidence="10">5.6.2.4</ecNumber>
    </recommendedName>
</protein>
<dbReference type="InterPro" id="IPR004589">
    <property type="entry name" value="DNA_helicase_ATP-dep_RecQ"/>
</dbReference>
<evidence type="ECO:0000256" key="6">
    <source>
        <dbReference type="ARBA" id="ARBA00022840"/>
    </source>
</evidence>
<evidence type="ECO:0000256" key="7">
    <source>
        <dbReference type="ARBA" id="ARBA00023125"/>
    </source>
</evidence>
<evidence type="ECO:0000256" key="11">
    <source>
        <dbReference type="SAM" id="Coils"/>
    </source>
</evidence>
<dbReference type="GO" id="GO:0009378">
    <property type="term" value="F:four-way junction helicase activity"/>
    <property type="evidence" value="ECO:0007669"/>
    <property type="project" value="TreeGrafter"/>
</dbReference>
<evidence type="ECO:0000256" key="8">
    <source>
        <dbReference type="ARBA" id="ARBA00023235"/>
    </source>
</evidence>
<name>A0A1S8WYW8_OPIVI</name>
<dbReference type="InterPro" id="IPR036388">
    <property type="entry name" value="WH-like_DNA-bd_sf"/>
</dbReference>
<proteinExistence type="inferred from homology"/>
<evidence type="ECO:0000259" key="12">
    <source>
        <dbReference type="PROSITE" id="PS51192"/>
    </source>
</evidence>
<keyword evidence="4 10" id="KW-0378">Hydrolase</keyword>
<reference evidence="14 15" key="1">
    <citation type="submission" date="2015-03" db="EMBL/GenBank/DDBJ databases">
        <title>Draft genome of the nematode, Opisthorchis viverrini.</title>
        <authorList>
            <person name="Mitreva M."/>
        </authorList>
    </citation>
    <scope>NUCLEOTIDE SEQUENCE [LARGE SCALE GENOMIC DNA]</scope>
    <source>
        <strain evidence="14">Khon Kaen</strain>
    </source>
</reference>
<dbReference type="PANTHER" id="PTHR13710:SF105">
    <property type="entry name" value="ATP-DEPENDENT DNA HELICASE Q1"/>
    <property type="match status" value="1"/>
</dbReference>
<keyword evidence="15" id="KW-1185">Reference proteome</keyword>
<dbReference type="FunFam" id="3.40.50.300:FF:001456">
    <property type="entry name" value="ATP-dependent DNA helicase"/>
    <property type="match status" value="1"/>
</dbReference>
<keyword evidence="5 10" id="KW-0347">Helicase</keyword>
<evidence type="ECO:0000256" key="2">
    <source>
        <dbReference type="ARBA" id="ARBA00022723"/>
    </source>
</evidence>
<evidence type="ECO:0000256" key="3">
    <source>
        <dbReference type="ARBA" id="ARBA00022741"/>
    </source>
</evidence>
<feature type="non-terminal residue" evidence="14">
    <location>
        <position position="1"/>
    </location>
</feature>
<comment type="catalytic activity">
    <reaction evidence="9 10">
        <text>Couples ATP hydrolysis with the unwinding of duplex DNA by translocating in the 3'-5' direction.</text>
        <dbReference type="EC" id="5.6.2.4"/>
    </reaction>
</comment>
<dbReference type="InterPro" id="IPR027417">
    <property type="entry name" value="P-loop_NTPase"/>
</dbReference>
<keyword evidence="8" id="KW-0413">Isomerase</keyword>
<dbReference type="InterPro" id="IPR032284">
    <property type="entry name" value="RecQ_Zn-bd"/>
</dbReference>
<keyword evidence="3 10" id="KW-0547">Nucleotide-binding</keyword>
<feature type="domain" description="Helicase C-terminal" evidence="13">
    <location>
        <begin position="329"/>
        <end position="481"/>
    </location>
</feature>
<comment type="subcellular location">
    <subcellularLocation>
        <location evidence="10">Nucleus</location>
    </subcellularLocation>
</comment>
<keyword evidence="2" id="KW-0479">Metal-binding</keyword>
<dbReference type="GO" id="GO:0000724">
    <property type="term" value="P:double-strand break repair via homologous recombination"/>
    <property type="evidence" value="ECO:0007669"/>
    <property type="project" value="TreeGrafter"/>
</dbReference>
<feature type="coiled-coil region" evidence="11">
    <location>
        <begin position="32"/>
        <end position="66"/>
    </location>
</feature>
<dbReference type="PANTHER" id="PTHR13710">
    <property type="entry name" value="DNA HELICASE RECQ FAMILY MEMBER"/>
    <property type="match status" value="1"/>
</dbReference>
<dbReference type="Proteomes" id="UP000243686">
    <property type="component" value="Unassembled WGS sequence"/>
</dbReference>
<dbReference type="GO" id="GO:0046872">
    <property type="term" value="F:metal ion binding"/>
    <property type="evidence" value="ECO:0007669"/>
    <property type="project" value="UniProtKB-KW"/>
</dbReference>
<comment type="similarity">
    <text evidence="1 10">Belongs to the helicase family. RecQ subfamily.</text>
</comment>
<evidence type="ECO:0000256" key="1">
    <source>
        <dbReference type="ARBA" id="ARBA00005446"/>
    </source>
</evidence>
<dbReference type="GO" id="GO:0005524">
    <property type="term" value="F:ATP binding"/>
    <property type="evidence" value="ECO:0007669"/>
    <property type="project" value="UniProtKB-KW"/>
</dbReference>
<dbReference type="GO" id="GO:0016887">
    <property type="term" value="F:ATP hydrolysis activity"/>
    <property type="evidence" value="ECO:0007669"/>
    <property type="project" value="RHEA"/>
</dbReference>
<evidence type="ECO:0000256" key="10">
    <source>
        <dbReference type="RuleBase" id="RU364117"/>
    </source>
</evidence>
<gene>
    <name evidence="14" type="ORF">X801_04408</name>
</gene>
<dbReference type="InterPro" id="IPR011545">
    <property type="entry name" value="DEAD/DEAH_box_helicase_dom"/>
</dbReference>
<dbReference type="NCBIfam" id="TIGR00614">
    <property type="entry name" value="recQ_fam"/>
    <property type="match status" value="1"/>
</dbReference>
<sequence length="721" mass="81839">DSSVCGSQDEPDLQLPCFLDLQKELDSIKCDLDTVTRKIRVLDKERQALQKRYSETETKLRTAQVRELSSGSNSSPYDRADGFPWSLEVLRVQRELFHLSAFRPLQLRAINATLDGKDVILVMPTGAGKSLVYQLPALLDHSRFRPDQKTNPVTLVISPLVSLMTDQTMNLIRSGIPEGMVKAFDANTPLTEQKEILDSLVGKNTKKSISLRLLYVTPEKLAKSKRLLNRLEAAYSKGLLGRIAIDEVHCLSQWGHDFRPDYQFLHVLRRQFPTVPILGITATASGNVVVDVQSMLGLQPDRCLVVRSCYNRKNLYYEVRTTCGPPKSAVQQLYLLIQNRYCGQSGIIYCFSQKDTEDVAGELRQMGLRVAHYHANMDGNARARVHTDWFTGKVLVIVATVAFGMGIDKPDVRFVLHFSASKSLENYYQESGRAGRDSEAAECVVLWRFSDFFRLASMVSSERTGLSKLLQIVAYCLDPVTCRRLLISKHLDDPTWSPSDCAESCDNCRRANSKDKGSVLSLNLTQLISEIKALLSEHMSRKQERITGPKLVELMSANSEIQRLTRAMLKIDEKTDRMFLEHVIAWCLVNQLLKMEFHFTPYSTVCYVVPGKEDINDAVMSYAVRNHEPNSRTQVDAEKQPLVKRQRLTNHSMMDIKSDMNDIVKLRKMVERRFEYTQAQNTDAVRPAHMAADIYSANSVRSDECLAESRKRSAYYRGQRI</sequence>